<dbReference type="EMBL" id="JAWDGP010005381">
    <property type="protein sequence ID" value="KAK3757364.1"/>
    <property type="molecule type" value="Genomic_DNA"/>
</dbReference>
<dbReference type="InterPro" id="IPR020837">
    <property type="entry name" value="Fibrinogen_CS"/>
</dbReference>
<feature type="domain" description="Fibrinogen C-terminal" evidence="2">
    <location>
        <begin position="1411"/>
        <end position="1513"/>
    </location>
</feature>
<dbReference type="InterPro" id="IPR036056">
    <property type="entry name" value="Fibrinogen-like_C"/>
</dbReference>
<evidence type="ECO:0000259" key="2">
    <source>
        <dbReference type="PROSITE" id="PS51406"/>
    </source>
</evidence>
<organism evidence="3 4">
    <name type="scientific">Elysia crispata</name>
    <name type="common">lettuce slug</name>
    <dbReference type="NCBI Taxonomy" id="231223"/>
    <lineage>
        <taxon>Eukaryota</taxon>
        <taxon>Metazoa</taxon>
        <taxon>Spiralia</taxon>
        <taxon>Lophotrochozoa</taxon>
        <taxon>Mollusca</taxon>
        <taxon>Gastropoda</taxon>
        <taxon>Heterobranchia</taxon>
        <taxon>Euthyneura</taxon>
        <taxon>Panpulmonata</taxon>
        <taxon>Sacoglossa</taxon>
        <taxon>Placobranchoidea</taxon>
        <taxon>Plakobranchidae</taxon>
        <taxon>Elysia</taxon>
    </lineage>
</organism>
<dbReference type="SMART" id="SM00186">
    <property type="entry name" value="FBG"/>
    <property type="match status" value="1"/>
</dbReference>
<dbReference type="Proteomes" id="UP001283361">
    <property type="component" value="Unassembled WGS sequence"/>
</dbReference>
<dbReference type="GO" id="GO:0005615">
    <property type="term" value="C:extracellular space"/>
    <property type="evidence" value="ECO:0007669"/>
    <property type="project" value="TreeGrafter"/>
</dbReference>
<dbReference type="PANTHER" id="PTHR19143">
    <property type="entry name" value="FIBRINOGEN/TENASCIN/ANGIOPOEITIN"/>
    <property type="match status" value="1"/>
</dbReference>
<dbReference type="Pfam" id="PF00147">
    <property type="entry name" value="Fibrinogen_C"/>
    <property type="match status" value="1"/>
</dbReference>
<dbReference type="InterPro" id="IPR014716">
    <property type="entry name" value="Fibrinogen_a/b/g_C_1"/>
</dbReference>
<sequence>MEDETDKLEDETDKYGFIVAICSDWRMRQTSMVLSLLSVQTGGGDRQVWFYRCYLFRLEEETDKLEDETDKYGFIVAICSDWRMRQTSMVLSLLSVQTGGGDRQVWFYRCYLFRLEDETDKLEDETDKYGFIVAICSDWRRRQTSMVLSLLSVQTGGGDRQVWSYRCYLFRLEDETDKLEDETDKYGFIVALCSEWRMRQTSMVLSLLSVQTGGGDRQVWFYRCYLFRLEDETDEYGLIVAISTDWRMRQTNWRRREISIVLLLLSIQTGGGDRQVWFYRCYLFRLEDETDKMEDETDKYGFIVALCSDWRRRQTSMVLSLLSVQTGGGDRQVWSYRCYLFRLEDETDKLEEETDKYGLIVADCSDWRMRQTSMVLSLLSVQTGGGDRQVWFYRCYLFRLEDETDKLEDETDKYGFIVAICSDWRMRQTSMVYRCYLFRLEDETDEYGFIVAIYTDWRMRQTNSRMTQTSMVLSLLSVQTGGGDRQVWFYRCYLFRLEEETDKLEEETDKYGLIVADCSDWRRRQTSMVLSLLSVQTGGGDRQVWFYRCYLFRLEDETDKLEDETDKYGLIVAICSEWRMRQTSMVLSLLSVQTGGLDRQVWFYRCYLFRLEDETDEYGLIVAIYTDWRMRQTKWRMRQTSMVLLLLSVQTGGGDRQVWFYRCYLFRLEEETDKYVLIVALCSDWKLKQTSLVLSLLSLQTGGGDRQVWSYRCSLFRLEDETDKLEDETDEYGLIVAIYTDWRMRQISMVLSCLPVQTAGGDRQVWFYRWYLFRLEDETDKLEEETDKYGFIVAICSDWRRREISIVLSLLSVQTGGGDRQVWFYRCSLFRLEDETDKLEDETDKYGFIVAICSDWRMRQTSMVLSLLSVQTGGGDRQIWSYRCYLFRLEDETDKLEDETDKYGFIVAICSDWRMRQTSMVYRCYLFRLEDETDEYGLIVAIYTDWRMRQTSMVLSLLSFRLEEATDKLEDETDKYGLIVAIYTDWRMRQTSMVLSLLSVQTGGGDRQVWFYRCYLFRLEDETDKLEDETDKYGFIVAICSDWRMRQTSMVLSLLYVQTGGGDRQVWFYRCYLFRLEEETDKLEDETDKYGFIVAICSDWRMRQTSMVLSLLSVQTGGGDRQVWFYRCYLFRLEDETDKLEDETDKYGFIVAICSDWRMRQTSMVLSLLSVQTGGGDRQVWFYRCYLFRLEDETDKLEDDTDKYGLIVAIHTDWRMRLTSMVLSLVSVQTGGGDRQVWFYRCSLFRMEDETDKYGFIVALCSDWRRRQTSMVLSLLSVQTGGGDRQVCSYRCSLFRLEDETDKLEDETDKYGLIFAIYTDWRTRQISMVLSCLPVQTAGGDRQVWFYRWYLFRLEDETDKLEDETDKYGFIVAICSDWRRRQTSMVLSLRSIQTMKNQESKQVWFYRCYLFRLEDETDNFRLRLGSYHGTAGEASSRGLSFHNNAPFSTFYKDNDANGGNCAITYHGAWWYKSCHTSDLNGLWGVKTHEKGVNWDSGKDRYLSFTEMKIRRLHS</sequence>
<keyword evidence="4" id="KW-1185">Reference proteome</keyword>
<evidence type="ECO:0000256" key="1">
    <source>
        <dbReference type="ARBA" id="ARBA00023157"/>
    </source>
</evidence>
<name>A0AAE1D4T1_9GAST</name>
<evidence type="ECO:0000313" key="4">
    <source>
        <dbReference type="Proteomes" id="UP001283361"/>
    </source>
</evidence>
<reference evidence="3" key="1">
    <citation type="journal article" date="2023" name="G3 (Bethesda)">
        <title>A reference genome for the long-term kleptoplast-retaining sea slug Elysia crispata morphotype clarki.</title>
        <authorList>
            <person name="Eastman K.E."/>
            <person name="Pendleton A.L."/>
            <person name="Shaikh M.A."/>
            <person name="Suttiyut T."/>
            <person name="Ogas R."/>
            <person name="Tomko P."/>
            <person name="Gavelis G."/>
            <person name="Widhalm J.R."/>
            <person name="Wisecaver J.H."/>
        </authorList>
    </citation>
    <scope>NUCLEOTIDE SEQUENCE</scope>
    <source>
        <strain evidence="3">ECLA1</strain>
    </source>
</reference>
<dbReference type="Gene3D" id="3.90.215.10">
    <property type="entry name" value="Gamma Fibrinogen, chain A, domain 1"/>
    <property type="match status" value="1"/>
</dbReference>
<protein>
    <recommendedName>
        <fullName evidence="2">Fibrinogen C-terminal domain-containing protein</fullName>
    </recommendedName>
</protein>
<keyword evidence="1" id="KW-1015">Disulfide bond</keyword>
<comment type="caution">
    <text evidence="3">The sequence shown here is derived from an EMBL/GenBank/DDBJ whole genome shotgun (WGS) entry which is preliminary data.</text>
</comment>
<dbReference type="PROSITE" id="PS51406">
    <property type="entry name" value="FIBRINOGEN_C_2"/>
    <property type="match status" value="1"/>
</dbReference>
<dbReference type="InterPro" id="IPR002181">
    <property type="entry name" value="Fibrinogen_a/b/g_C_dom"/>
</dbReference>
<dbReference type="SUPFAM" id="SSF56496">
    <property type="entry name" value="Fibrinogen C-terminal domain-like"/>
    <property type="match status" value="1"/>
</dbReference>
<dbReference type="InterPro" id="IPR050373">
    <property type="entry name" value="Fibrinogen_C-term_domain"/>
</dbReference>
<gene>
    <name evidence="3" type="ORF">RRG08_058221</name>
</gene>
<dbReference type="PROSITE" id="PS00514">
    <property type="entry name" value="FIBRINOGEN_C_1"/>
    <property type="match status" value="1"/>
</dbReference>
<proteinExistence type="predicted"/>
<accession>A0AAE1D4T1</accession>
<evidence type="ECO:0000313" key="3">
    <source>
        <dbReference type="EMBL" id="KAK3757364.1"/>
    </source>
</evidence>